<reference evidence="1" key="1">
    <citation type="submission" date="2023-04" db="EMBL/GenBank/DDBJ databases">
        <title>Candida boidinii NBRC 1967.</title>
        <authorList>
            <person name="Ichikawa N."/>
            <person name="Sato H."/>
            <person name="Tonouchi N."/>
        </authorList>
    </citation>
    <scope>NUCLEOTIDE SEQUENCE</scope>
    <source>
        <strain evidence="1">NBRC 1967</strain>
    </source>
</reference>
<evidence type="ECO:0000313" key="1">
    <source>
        <dbReference type="EMBL" id="GMF06888.1"/>
    </source>
</evidence>
<sequence>MSASLSNNSIKPIQEDTLEDTNNTITESNNNNNTTRNDTLNDFSTSSIYSTVNRINSTKSKQQLNSTNTTKNKNLLVELDSDIVGDSNNDDDLGEQTSDNYDPVVNQVTTSANNVNLLDTPILVQNANPKTKINSNQQ</sequence>
<dbReference type="Proteomes" id="UP001165101">
    <property type="component" value="Unassembled WGS sequence"/>
</dbReference>
<accession>A0ACB5UB10</accession>
<organism evidence="1 2">
    <name type="scientific">Candida boidinii</name>
    <name type="common">Yeast</name>
    <dbReference type="NCBI Taxonomy" id="5477"/>
    <lineage>
        <taxon>Eukaryota</taxon>
        <taxon>Fungi</taxon>
        <taxon>Dikarya</taxon>
        <taxon>Ascomycota</taxon>
        <taxon>Saccharomycotina</taxon>
        <taxon>Pichiomycetes</taxon>
        <taxon>Pichiales</taxon>
        <taxon>Pichiaceae</taxon>
        <taxon>Ogataea</taxon>
        <taxon>Ogataea/Candida clade</taxon>
    </lineage>
</organism>
<evidence type="ECO:0000313" key="2">
    <source>
        <dbReference type="Proteomes" id="UP001165101"/>
    </source>
</evidence>
<keyword evidence="2" id="KW-1185">Reference proteome</keyword>
<name>A0ACB5UB10_CANBO</name>
<comment type="caution">
    <text evidence="1">The sequence shown here is derived from an EMBL/GenBank/DDBJ whole genome shotgun (WGS) entry which is preliminary data.</text>
</comment>
<gene>
    <name evidence="1" type="ORF">Cboi01_000672500</name>
</gene>
<protein>
    <submittedName>
        <fullName evidence="1">Unnamed protein product</fullName>
    </submittedName>
</protein>
<proteinExistence type="predicted"/>
<dbReference type="EMBL" id="BSXV01009000">
    <property type="protein sequence ID" value="GMF06888.1"/>
    <property type="molecule type" value="Genomic_DNA"/>
</dbReference>